<reference evidence="9 10" key="1">
    <citation type="submission" date="2018-06" db="EMBL/GenBank/DDBJ databases">
        <title>Genomic Encyclopedia of Archaeal and Bacterial Type Strains, Phase II (KMG-II): from individual species to whole genera.</title>
        <authorList>
            <person name="Goeker M."/>
        </authorList>
    </citation>
    <scope>NUCLEOTIDE SEQUENCE [LARGE SCALE GENOMIC DNA]</scope>
    <source>
        <strain evidence="9 10">ATCC BAA-1881</strain>
    </source>
</reference>
<evidence type="ECO:0000259" key="7">
    <source>
        <dbReference type="Pfam" id="PF01266"/>
    </source>
</evidence>
<evidence type="ECO:0000256" key="4">
    <source>
        <dbReference type="ARBA" id="ARBA00022827"/>
    </source>
</evidence>
<dbReference type="EMBL" id="QKUF01000012">
    <property type="protein sequence ID" value="PZW27387.1"/>
    <property type="molecule type" value="Genomic_DNA"/>
</dbReference>
<dbReference type="SUPFAM" id="SSF51905">
    <property type="entry name" value="FAD/NAD(P)-binding domain"/>
    <property type="match status" value="1"/>
</dbReference>
<gene>
    <name evidence="9" type="ORF">EI42_03473</name>
</gene>
<dbReference type="GO" id="GO:0009331">
    <property type="term" value="C:glycerol-3-phosphate dehydrogenase (FAD) complex"/>
    <property type="evidence" value="ECO:0007669"/>
    <property type="project" value="UniProtKB-UniRule"/>
</dbReference>
<dbReference type="Gene3D" id="1.10.8.870">
    <property type="entry name" value="Alpha-glycerophosphate oxidase, cap domain"/>
    <property type="match status" value="1"/>
</dbReference>
<name>A0A326U7X7_THEHA</name>
<dbReference type="PANTHER" id="PTHR11985:SF15">
    <property type="entry name" value="GLYCEROL-3-PHOSPHATE DEHYDROGENASE, MITOCHONDRIAL"/>
    <property type="match status" value="1"/>
</dbReference>
<keyword evidence="5 6" id="KW-0560">Oxidoreductase</keyword>
<dbReference type="PROSITE" id="PS00977">
    <property type="entry name" value="FAD_G3PDH_1"/>
    <property type="match status" value="1"/>
</dbReference>
<dbReference type="Proteomes" id="UP000248806">
    <property type="component" value="Unassembled WGS sequence"/>
</dbReference>
<dbReference type="EC" id="1.1.5.3" evidence="6"/>
<dbReference type="NCBIfam" id="NF008899">
    <property type="entry name" value="PRK12266.1"/>
    <property type="match status" value="1"/>
</dbReference>
<dbReference type="InterPro" id="IPR038299">
    <property type="entry name" value="DAO_C_sf"/>
</dbReference>
<feature type="domain" description="FAD dependent oxidoreductase" evidence="7">
    <location>
        <begin position="15"/>
        <end position="374"/>
    </location>
</feature>
<dbReference type="Gene3D" id="3.50.50.60">
    <property type="entry name" value="FAD/NAD(P)-binding domain"/>
    <property type="match status" value="1"/>
</dbReference>
<keyword evidence="10" id="KW-1185">Reference proteome</keyword>
<dbReference type="OrthoDB" id="9801699at2"/>
<comment type="cofactor">
    <cofactor evidence="1 6">
        <name>FAD</name>
        <dbReference type="ChEBI" id="CHEBI:57692"/>
    </cofactor>
</comment>
<evidence type="ECO:0000256" key="5">
    <source>
        <dbReference type="ARBA" id="ARBA00023002"/>
    </source>
</evidence>
<proteinExistence type="inferred from homology"/>
<evidence type="ECO:0000256" key="1">
    <source>
        <dbReference type="ARBA" id="ARBA00001974"/>
    </source>
</evidence>
<comment type="caution">
    <text evidence="9">The sequence shown here is derived from an EMBL/GenBank/DDBJ whole genome shotgun (WGS) entry which is preliminary data.</text>
</comment>
<feature type="domain" description="Alpha-glycerophosphate oxidase C-terminal" evidence="8">
    <location>
        <begin position="394"/>
        <end position="527"/>
    </location>
</feature>
<evidence type="ECO:0000256" key="2">
    <source>
        <dbReference type="ARBA" id="ARBA00007330"/>
    </source>
</evidence>
<dbReference type="AlphaFoldDB" id="A0A326U7X7"/>
<evidence type="ECO:0000256" key="6">
    <source>
        <dbReference type="RuleBase" id="RU361217"/>
    </source>
</evidence>
<dbReference type="RefSeq" id="WP_111323842.1">
    <property type="nucleotide sequence ID" value="NZ_BIFX01000001.1"/>
</dbReference>
<keyword evidence="4" id="KW-0274">FAD</keyword>
<dbReference type="GO" id="GO:0004368">
    <property type="term" value="F:glycerol-3-phosphate dehydrogenase (quinone) activity"/>
    <property type="evidence" value="ECO:0007669"/>
    <property type="project" value="UniProtKB-EC"/>
</dbReference>
<protein>
    <recommendedName>
        <fullName evidence="6">Glycerol-3-phosphate dehydrogenase</fullName>
        <ecNumber evidence="6">1.1.5.3</ecNumber>
    </recommendedName>
</protein>
<dbReference type="InterPro" id="IPR036188">
    <property type="entry name" value="FAD/NAD-bd_sf"/>
</dbReference>
<dbReference type="GO" id="GO:0046168">
    <property type="term" value="P:glycerol-3-phosphate catabolic process"/>
    <property type="evidence" value="ECO:0007669"/>
    <property type="project" value="TreeGrafter"/>
</dbReference>
<dbReference type="Pfam" id="PF16901">
    <property type="entry name" value="DAO_C"/>
    <property type="match status" value="1"/>
</dbReference>
<comment type="catalytic activity">
    <reaction evidence="6">
        <text>a quinone + sn-glycerol 3-phosphate = dihydroxyacetone phosphate + a quinol</text>
        <dbReference type="Rhea" id="RHEA:18977"/>
        <dbReference type="ChEBI" id="CHEBI:24646"/>
        <dbReference type="ChEBI" id="CHEBI:57597"/>
        <dbReference type="ChEBI" id="CHEBI:57642"/>
        <dbReference type="ChEBI" id="CHEBI:132124"/>
        <dbReference type="EC" id="1.1.5.3"/>
    </reaction>
</comment>
<keyword evidence="3 6" id="KW-0285">Flavoprotein</keyword>
<comment type="similarity">
    <text evidence="2 6">Belongs to the FAD-dependent glycerol-3-phosphate dehydrogenase family.</text>
</comment>
<dbReference type="InterPro" id="IPR000447">
    <property type="entry name" value="G3P_DH_FAD-dep"/>
</dbReference>
<dbReference type="Gene3D" id="3.30.9.10">
    <property type="entry name" value="D-Amino Acid Oxidase, subunit A, domain 2"/>
    <property type="match status" value="1"/>
</dbReference>
<organism evidence="9 10">
    <name type="scientific">Thermosporothrix hazakensis</name>
    <dbReference type="NCBI Taxonomy" id="644383"/>
    <lineage>
        <taxon>Bacteria</taxon>
        <taxon>Bacillati</taxon>
        <taxon>Chloroflexota</taxon>
        <taxon>Ktedonobacteria</taxon>
        <taxon>Ktedonobacterales</taxon>
        <taxon>Thermosporotrichaceae</taxon>
        <taxon>Thermosporothrix</taxon>
    </lineage>
</organism>
<evidence type="ECO:0000313" key="9">
    <source>
        <dbReference type="EMBL" id="PZW27387.1"/>
    </source>
</evidence>
<dbReference type="PANTHER" id="PTHR11985">
    <property type="entry name" value="GLYCEROL-3-PHOSPHATE DEHYDROGENASE"/>
    <property type="match status" value="1"/>
</dbReference>
<accession>A0A326U7X7</accession>
<dbReference type="InterPro" id="IPR006076">
    <property type="entry name" value="FAD-dep_OxRdtase"/>
</dbReference>
<dbReference type="PRINTS" id="PR01001">
    <property type="entry name" value="FADG3PDH"/>
</dbReference>
<dbReference type="InterPro" id="IPR031656">
    <property type="entry name" value="DAO_C"/>
</dbReference>
<evidence type="ECO:0000259" key="8">
    <source>
        <dbReference type="Pfam" id="PF16901"/>
    </source>
</evidence>
<evidence type="ECO:0000256" key="3">
    <source>
        <dbReference type="ARBA" id="ARBA00022630"/>
    </source>
</evidence>
<dbReference type="SUPFAM" id="SSF54373">
    <property type="entry name" value="FAD-linked reductases, C-terminal domain"/>
    <property type="match status" value="1"/>
</dbReference>
<evidence type="ECO:0000313" key="10">
    <source>
        <dbReference type="Proteomes" id="UP000248806"/>
    </source>
</evidence>
<sequence>MQKPSLTQLQEQQFDVVVIGGGVIGAGIARDASLRGLRVALFEKDDFAAGTSSTSTRLAHGGLRYLEMLDFGLVRQDLGEREKLLRIAPHLVKPLRFVVPLWSRNWFYRTKLKIGMILYDLLSYDKSLPNHTFWNREELLQREPMLNPDGLQGALCYYDAQIPSTERLVLENVLDAAEHGAQIWNHTTVTGLLRSGDQVYGVQVRNEQSGETADVRARLVINAAGPWLDGLTTKLLDEPSHRVRMTKGIHFTAPPACNHALVLFAQQDNRLFFVIPWNGYSWVGTTDTDYNDSPDKVRANGEDVDYLRDSVETFLPEADWEQIYFTTAGLRALVRKEGVSESAVSRKHALVDFSKTEGLNGIMSVVGGKLTAYRGIAEEAVDMACKKLGVSKRSQTARVPLPGARVQEHSSTHDKMLRELQERIYRAGAGLNLSDQQIDYLLHLYGLYTLDLFELARTRPELAERIHPNYPDIRAQIVRAITAEYCTMVDDFIFRRTMLGFSEDQGKEALPVILDEMGKLLNWTAQARQRQEERYQWAIRKSQAFREELKPTTSQAQVSLSHK</sequence>
<dbReference type="Pfam" id="PF01266">
    <property type="entry name" value="DAO"/>
    <property type="match status" value="1"/>
</dbReference>